<dbReference type="InterPro" id="IPR050143">
    <property type="entry name" value="TRIM/RBCC"/>
</dbReference>
<dbReference type="InterPro" id="IPR003879">
    <property type="entry name" value="Butyrophylin_SPRY"/>
</dbReference>
<dbReference type="Gene3D" id="2.60.120.920">
    <property type="match status" value="1"/>
</dbReference>
<dbReference type="EMBL" id="JAUPFM010000006">
    <property type="protein sequence ID" value="KAK2848885.1"/>
    <property type="molecule type" value="Genomic_DNA"/>
</dbReference>
<dbReference type="InterPro" id="IPR001870">
    <property type="entry name" value="B30.2/SPRY"/>
</dbReference>
<dbReference type="SUPFAM" id="SSF49899">
    <property type="entry name" value="Concanavalin A-like lectins/glucanases"/>
    <property type="match status" value="1"/>
</dbReference>
<dbReference type="PANTHER" id="PTHR24103">
    <property type="entry name" value="E3 UBIQUITIN-PROTEIN LIGASE TRIM"/>
    <property type="match status" value="1"/>
</dbReference>
<dbReference type="InterPro" id="IPR043136">
    <property type="entry name" value="B30.2/SPRY_sf"/>
</dbReference>
<dbReference type="AlphaFoldDB" id="A0AA88SZN2"/>
<feature type="domain" description="B30.2/SPRY" evidence="1">
    <location>
        <begin position="116"/>
        <end position="311"/>
    </location>
</feature>
<gene>
    <name evidence="2" type="ORF">Q5P01_008719</name>
</gene>
<dbReference type="Pfam" id="PF13765">
    <property type="entry name" value="PRY"/>
    <property type="match status" value="1"/>
</dbReference>
<comment type="caution">
    <text evidence="2">The sequence shown here is derived from an EMBL/GenBank/DDBJ whole genome shotgun (WGS) entry which is preliminary data.</text>
</comment>
<sequence>MKDTQLEMEKNVTVQMIQARQQKIREIQNSVEAGRKNAVEALTYSMHVMTAVVDYMKKCQAELTEVIEVKQKKTETMAEGFITELEGEIMQITQKNLELNQVSLVNDPFLFLENFPSLTITAPQVKDWSDVAVNSEQFTVQGALDKLQTTVDGKQVSHGDRKRNLPNKPERFDHVLNVLAKEGFSSGKFYYEVEVKHKTNWDLGVANQSINRKGDIRLSPKNGYWTVWLRKGQGFTANAGPAINLDVRESPQKVGVFVDYDEGEVSFYNVDARAKIFSFTGCNFTEKIFPFFSPCANDGGKNAAPLIITPVTNSD</sequence>
<dbReference type="InterPro" id="IPR006574">
    <property type="entry name" value="PRY"/>
</dbReference>
<keyword evidence="3" id="KW-1185">Reference proteome</keyword>
<dbReference type="PROSITE" id="PS50188">
    <property type="entry name" value="B302_SPRY"/>
    <property type="match status" value="1"/>
</dbReference>
<dbReference type="Proteomes" id="UP001187415">
    <property type="component" value="Unassembled WGS sequence"/>
</dbReference>
<evidence type="ECO:0000259" key="1">
    <source>
        <dbReference type="PROSITE" id="PS50188"/>
    </source>
</evidence>
<dbReference type="Pfam" id="PF25600">
    <property type="entry name" value="TRIM_CC"/>
    <property type="match status" value="1"/>
</dbReference>
<dbReference type="FunFam" id="2.60.120.920:FF:000004">
    <property type="entry name" value="Butyrophilin subfamily 1 member A1"/>
    <property type="match status" value="1"/>
</dbReference>
<dbReference type="InterPro" id="IPR003877">
    <property type="entry name" value="SPRY_dom"/>
</dbReference>
<dbReference type="SMART" id="SM00449">
    <property type="entry name" value="SPRY"/>
    <property type="match status" value="1"/>
</dbReference>
<accession>A0AA88SZN2</accession>
<proteinExistence type="predicted"/>
<dbReference type="PRINTS" id="PR01407">
    <property type="entry name" value="BUTYPHLNCDUF"/>
</dbReference>
<evidence type="ECO:0000313" key="3">
    <source>
        <dbReference type="Proteomes" id="UP001187415"/>
    </source>
</evidence>
<evidence type="ECO:0000313" key="2">
    <source>
        <dbReference type="EMBL" id="KAK2848885.1"/>
    </source>
</evidence>
<dbReference type="SMART" id="SM00589">
    <property type="entry name" value="PRY"/>
    <property type="match status" value="1"/>
</dbReference>
<protein>
    <recommendedName>
        <fullName evidence="1">B30.2/SPRY domain-containing protein</fullName>
    </recommendedName>
</protein>
<reference evidence="2" key="1">
    <citation type="submission" date="2023-07" db="EMBL/GenBank/DDBJ databases">
        <title>Chromosome-level Genome Assembly of Striped Snakehead (Channa striata).</title>
        <authorList>
            <person name="Liu H."/>
        </authorList>
    </citation>
    <scope>NUCLEOTIDE SEQUENCE</scope>
    <source>
        <strain evidence="2">Gz</strain>
        <tissue evidence="2">Muscle</tissue>
    </source>
</reference>
<dbReference type="InterPro" id="IPR013320">
    <property type="entry name" value="ConA-like_dom_sf"/>
</dbReference>
<dbReference type="InterPro" id="IPR058030">
    <property type="entry name" value="TRIM8/14/16/25/29/45/65_CC"/>
</dbReference>
<dbReference type="CDD" id="cd13733">
    <property type="entry name" value="SPRY_PRY_C-I_1"/>
    <property type="match status" value="1"/>
</dbReference>
<name>A0AA88SZN2_CHASR</name>
<dbReference type="Pfam" id="PF00622">
    <property type="entry name" value="SPRY"/>
    <property type="match status" value="1"/>
</dbReference>
<organism evidence="2 3">
    <name type="scientific">Channa striata</name>
    <name type="common">Snakehead murrel</name>
    <name type="synonym">Ophicephalus striatus</name>
    <dbReference type="NCBI Taxonomy" id="64152"/>
    <lineage>
        <taxon>Eukaryota</taxon>
        <taxon>Metazoa</taxon>
        <taxon>Chordata</taxon>
        <taxon>Craniata</taxon>
        <taxon>Vertebrata</taxon>
        <taxon>Euteleostomi</taxon>
        <taxon>Actinopterygii</taxon>
        <taxon>Neopterygii</taxon>
        <taxon>Teleostei</taxon>
        <taxon>Neoteleostei</taxon>
        <taxon>Acanthomorphata</taxon>
        <taxon>Anabantaria</taxon>
        <taxon>Anabantiformes</taxon>
        <taxon>Channoidei</taxon>
        <taxon>Channidae</taxon>
        <taxon>Channa</taxon>
    </lineage>
</organism>